<dbReference type="SUPFAM" id="SSF52540">
    <property type="entry name" value="P-loop containing nucleoside triphosphate hydrolases"/>
    <property type="match status" value="1"/>
</dbReference>
<dbReference type="SMART" id="SM00962">
    <property type="entry name" value="SRP54"/>
    <property type="match status" value="1"/>
</dbReference>
<dbReference type="InterPro" id="IPR027417">
    <property type="entry name" value="P-loop_NTPase"/>
</dbReference>
<dbReference type="InterPro" id="IPR020006">
    <property type="entry name" value="FlhF"/>
</dbReference>
<keyword evidence="8" id="KW-0653">Protein transport</keyword>
<evidence type="ECO:0000256" key="7">
    <source>
        <dbReference type="ARBA" id="ARBA00022795"/>
    </source>
</evidence>
<dbReference type="PANTHER" id="PTHR43134">
    <property type="entry name" value="SIGNAL RECOGNITION PARTICLE RECEPTOR SUBUNIT ALPHA"/>
    <property type="match status" value="1"/>
</dbReference>
<dbReference type="NCBIfam" id="TIGR03499">
    <property type="entry name" value="FlhF"/>
    <property type="match status" value="1"/>
</dbReference>
<evidence type="ECO:0000256" key="5">
    <source>
        <dbReference type="ARBA" id="ARBA00022475"/>
    </source>
</evidence>
<keyword evidence="9" id="KW-0342">GTP-binding</keyword>
<accession>A0ABW5RVU3</accession>
<dbReference type="Pfam" id="PF00448">
    <property type="entry name" value="SRP54"/>
    <property type="match status" value="1"/>
</dbReference>
<keyword evidence="5" id="KW-1003">Cell membrane</keyword>
<sequence>MKVKKYLASSMAEAMQKVRKELGEDAVILNSKVIYTRGFLGLFKKKNLEVIAAIDPQVVKEKKERKAALTQKSIQDKPIVEKKKVDTLPKRSDGVEKELKELKQMIQTLTSKSQYDHYPEEVKEVLTYLQQHDLEESLVFKVAEYLTANREKKSTQGTSAENSILALTKQFLHDKLSDVPSGGVTYQKKYINVIGPTGVGKTTTLAKMAAEAVIEKRKKIAFITTDTYRIAAIEQLKTYAQLLNVPVEVVYKVEDFKKAIEKFNDFDLIFIDTAGRNFREKKYVEDLQKIIDFNEEMETYLVLSLTSKENDLKEIIHQFSTIDINKFIFTKLDETSSYGTMINLMVDHKIGTAYVTTGQSVPEDIEEMEKERIVDLLFEGYRK</sequence>
<comment type="caution">
    <text evidence="16">The sequence shown here is derived from an EMBL/GenBank/DDBJ whole genome shotgun (WGS) entry which is preliminary data.</text>
</comment>
<evidence type="ECO:0000256" key="3">
    <source>
        <dbReference type="ARBA" id="ARBA00014919"/>
    </source>
</evidence>
<comment type="function">
    <text evidence="12">Necessary for flagellar biosynthesis. May be involved in translocation of the flagellum.</text>
</comment>
<keyword evidence="16" id="KW-0282">Flagellum</keyword>
<evidence type="ECO:0000256" key="4">
    <source>
        <dbReference type="ARBA" id="ARBA00022448"/>
    </source>
</evidence>
<comment type="similarity">
    <text evidence="2">Belongs to the GTP-binding SRP family.</text>
</comment>
<proteinExistence type="inferred from homology"/>
<dbReference type="PANTHER" id="PTHR43134:SF3">
    <property type="entry name" value="FLAGELLAR BIOSYNTHESIS PROTEIN FLHF"/>
    <property type="match status" value="1"/>
</dbReference>
<keyword evidence="4" id="KW-0813">Transport</keyword>
<dbReference type="EMBL" id="JBHUMF010000031">
    <property type="protein sequence ID" value="MFD2682813.1"/>
    <property type="molecule type" value="Genomic_DNA"/>
</dbReference>
<evidence type="ECO:0000259" key="14">
    <source>
        <dbReference type="SMART" id="SM00382"/>
    </source>
</evidence>
<feature type="domain" description="AAA+ ATPase" evidence="14">
    <location>
        <begin position="187"/>
        <end position="356"/>
    </location>
</feature>
<name>A0ABW5RVU3_9BACI</name>
<evidence type="ECO:0000313" key="16">
    <source>
        <dbReference type="EMBL" id="MFD2682813.1"/>
    </source>
</evidence>
<evidence type="ECO:0000259" key="15">
    <source>
        <dbReference type="SMART" id="SM00962"/>
    </source>
</evidence>
<reference evidence="17" key="1">
    <citation type="journal article" date="2019" name="Int. J. Syst. Evol. Microbiol.">
        <title>The Global Catalogue of Microorganisms (GCM) 10K type strain sequencing project: providing services to taxonomists for standard genome sequencing and annotation.</title>
        <authorList>
            <consortium name="The Broad Institute Genomics Platform"/>
            <consortium name="The Broad Institute Genome Sequencing Center for Infectious Disease"/>
            <person name="Wu L."/>
            <person name="Ma J."/>
        </authorList>
    </citation>
    <scope>NUCLEOTIDE SEQUENCE [LARGE SCALE GENOMIC DNA]</scope>
    <source>
        <strain evidence="17">KCTC 3913</strain>
    </source>
</reference>
<organism evidence="16 17">
    <name type="scientific">Bacillus seohaeanensis</name>
    <dbReference type="NCBI Taxonomy" id="284580"/>
    <lineage>
        <taxon>Bacteria</taxon>
        <taxon>Bacillati</taxon>
        <taxon>Bacillota</taxon>
        <taxon>Bacilli</taxon>
        <taxon>Bacillales</taxon>
        <taxon>Bacillaceae</taxon>
        <taxon>Bacillus</taxon>
    </lineage>
</organism>
<dbReference type="Proteomes" id="UP001597506">
    <property type="component" value="Unassembled WGS sequence"/>
</dbReference>
<evidence type="ECO:0000256" key="11">
    <source>
        <dbReference type="ARBA" id="ARBA00023225"/>
    </source>
</evidence>
<evidence type="ECO:0000256" key="6">
    <source>
        <dbReference type="ARBA" id="ARBA00022741"/>
    </source>
</evidence>
<dbReference type="InterPro" id="IPR047040">
    <property type="entry name" value="FlhF__GTPase_dom"/>
</dbReference>
<protein>
    <recommendedName>
        <fullName evidence="3 13">Flagellar biosynthesis protein FlhF</fullName>
    </recommendedName>
</protein>
<dbReference type="InterPro" id="IPR003593">
    <property type="entry name" value="AAA+_ATPase"/>
</dbReference>
<keyword evidence="16" id="KW-0969">Cilium</keyword>
<keyword evidence="10" id="KW-0472">Membrane</keyword>
<dbReference type="SMART" id="SM00382">
    <property type="entry name" value="AAA"/>
    <property type="match status" value="1"/>
</dbReference>
<evidence type="ECO:0000256" key="13">
    <source>
        <dbReference type="NCBIfam" id="TIGR03499"/>
    </source>
</evidence>
<keyword evidence="6" id="KW-0547">Nucleotide-binding</keyword>
<evidence type="ECO:0000256" key="9">
    <source>
        <dbReference type="ARBA" id="ARBA00023134"/>
    </source>
</evidence>
<evidence type="ECO:0000256" key="1">
    <source>
        <dbReference type="ARBA" id="ARBA00004413"/>
    </source>
</evidence>
<keyword evidence="11" id="KW-1006">Bacterial flagellum protein export</keyword>
<keyword evidence="17" id="KW-1185">Reference proteome</keyword>
<keyword evidence="16" id="KW-0966">Cell projection</keyword>
<keyword evidence="7" id="KW-1005">Bacterial flagellum biogenesis</keyword>
<comment type="subcellular location">
    <subcellularLocation>
        <location evidence="1">Cell membrane</location>
        <topology evidence="1">Peripheral membrane protein</topology>
        <orientation evidence="1">Cytoplasmic side</orientation>
    </subcellularLocation>
</comment>
<dbReference type="Gene3D" id="3.40.50.300">
    <property type="entry name" value="P-loop containing nucleotide triphosphate hydrolases"/>
    <property type="match status" value="1"/>
</dbReference>
<evidence type="ECO:0000256" key="2">
    <source>
        <dbReference type="ARBA" id="ARBA00008531"/>
    </source>
</evidence>
<evidence type="ECO:0000256" key="12">
    <source>
        <dbReference type="ARBA" id="ARBA00025337"/>
    </source>
</evidence>
<dbReference type="InterPro" id="IPR000897">
    <property type="entry name" value="SRP54_GTPase_dom"/>
</dbReference>
<dbReference type="Gene3D" id="1.20.120.1380">
    <property type="entry name" value="Flagellar FlhF biosynthesis protein, N domain"/>
    <property type="match status" value="1"/>
</dbReference>
<evidence type="ECO:0000256" key="10">
    <source>
        <dbReference type="ARBA" id="ARBA00023136"/>
    </source>
</evidence>
<evidence type="ECO:0000256" key="8">
    <source>
        <dbReference type="ARBA" id="ARBA00022927"/>
    </source>
</evidence>
<dbReference type="CDD" id="cd17873">
    <property type="entry name" value="FlhF"/>
    <property type="match status" value="1"/>
</dbReference>
<gene>
    <name evidence="16" type="primary">flhF</name>
    <name evidence="16" type="ORF">ACFSUL_18895</name>
</gene>
<feature type="domain" description="SRP54-type proteins GTP-binding" evidence="15">
    <location>
        <begin position="188"/>
        <end position="379"/>
    </location>
</feature>
<evidence type="ECO:0000313" key="17">
    <source>
        <dbReference type="Proteomes" id="UP001597506"/>
    </source>
</evidence>
<dbReference type="RefSeq" id="WP_377937463.1">
    <property type="nucleotide sequence ID" value="NZ_JBHUMF010000031.1"/>
</dbReference>